<dbReference type="HOGENOM" id="CLU_009579_6_0_1"/>
<dbReference type="InterPro" id="IPR000276">
    <property type="entry name" value="GPCR_Rhodpsn"/>
</dbReference>
<keyword evidence="5 9" id="KW-0472">Membrane</keyword>
<evidence type="ECO:0000256" key="3">
    <source>
        <dbReference type="ARBA" id="ARBA00022989"/>
    </source>
</evidence>
<protein>
    <recommendedName>
        <fullName evidence="10">G-protein coupled receptors family 1 profile domain-containing protein</fullName>
    </recommendedName>
</protein>
<evidence type="ECO:0000256" key="2">
    <source>
        <dbReference type="ARBA" id="ARBA00022692"/>
    </source>
</evidence>
<feature type="non-terminal residue" evidence="11">
    <location>
        <position position="286"/>
    </location>
</feature>
<gene>
    <name evidence="11" type="ORF">NEMVEDRAFT_v1g42080</name>
</gene>
<dbReference type="GO" id="GO:0004930">
    <property type="term" value="F:G protein-coupled receptor activity"/>
    <property type="evidence" value="ECO:0007669"/>
    <property type="project" value="UniProtKB-KW"/>
</dbReference>
<dbReference type="SUPFAM" id="SSF81321">
    <property type="entry name" value="Family A G protein-coupled receptor-like"/>
    <property type="match status" value="1"/>
</dbReference>
<dbReference type="Gene3D" id="1.20.1070.10">
    <property type="entry name" value="Rhodopsin 7-helix transmembrane proteins"/>
    <property type="match status" value="1"/>
</dbReference>
<evidence type="ECO:0000313" key="11">
    <source>
        <dbReference type="EMBL" id="EDO36095.1"/>
    </source>
</evidence>
<evidence type="ECO:0000256" key="9">
    <source>
        <dbReference type="SAM" id="Phobius"/>
    </source>
</evidence>
<evidence type="ECO:0000256" key="7">
    <source>
        <dbReference type="ARBA" id="ARBA00023224"/>
    </source>
</evidence>
<dbReference type="STRING" id="45351.A7SJP3"/>
<dbReference type="OMA" id="NIFMISH"/>
<evidence type="ECO:0000256" key="5">
    <source>
        <dbReference type="ARBA" id="ARBA00023136"/>
    </source>
</evidence>
<dbReference type="GO" id="GO:0016020">
    <property type="term" value="C:membrane"/>
    <property type="evidence" value="ECO:0007669"/>
    <property type="project" value="UniProtKB-SubCell"/>
</dbReference>
<dbReference type="PANTHER" id="PTHR24243:SF208">
    <property type="entry name" value="PYROKININ-1 RECEPTOR"/>
    <property type="match status" value="1"/>
</dbReference>
<dbReference type="PRINTS" id="PR00237">
    <property type="entry name" value="GPCRRHODOPSN"/>
</dbReference>
<dbReference type="AlphaFoldDB" id="A7SJP3"/>
<name>A7SJP3_NEMVE</name>
<dbReference type="SMART" id="SM01381">
    <property type="entry name" value="7TM_GPCR_Srsx"/>
    <property type="match status" value="1"/>
</dbReference>
<dbReference type="PANTHER" id="PTHR24243">
    <property type="entry name" value="G-PROTEIN COUPLED RECEPTOR"/>
    <property type="match status" value="1"/>
</dbReference>
<accession>A7SJP3</accession>
<organism evidence="11 12">
    <name type="scientific">Nematostella vectensis</name>
    <name type="common">Starlet sea anemone</name>
    <dbReference type="NCBI Taxonomy" id="45351"/>
    <lineage>
        <taxon>Eukaryota</taxon>
        <taxon>Metazoa</taxon>
        <taxon>Cnidaria</taxon>
        <taxon>Anthozoa</taxon>
        <taxon>Hexacorallia</taxon>
        <taxon>Actiniaria</taxon>
        <taxon>Edwardsiidae</taxon>
        <taxon>Nematostella</taxon>
    </lineage>
</organism>
<dbReference type="PROSITE" id="PS00237">
    <property type="entry name" value="G_PROTEIN_RECEP_F1_1"/>
    <property type="match status" value="1"/>
</dbReference>
<dbReference type="Proteomes" id="UP000001593">
    <property type="component" value="Unassembled WGS sequence"/>
</dbReference>
<dbReference type="CDD" id="cd00637">
    <property type="entry name" value="7tm_classA_rhodopsin-like"/>
    <property type="match status" value="1"/>
</dbReference>
<dbReference type="Pfam" id="PF00001">
    <property type="entry name" value="7tm_1"/>
    <property type="match status" value="1"/>
</dbReference>
<keyword evidence="3 9" id="KW-1133">Transmembrane helix</keyword>
<proteinExistence type="inferred from homology"/>
<dbReference type="InParanoid" id="A7SJP3"/>
<dbReference type="eggNOG" id="KOG4219">
    <property type="taxonomic scope" value="Eukaryota"/>
</dbReference>
<dbReference type="PhylomeDB" id="A7SJP3"/>
<evidence type="ECO:0000256" key="1">
    <source>
        <dbReference type="ARBA" id="ARBA00004141"/>
    </source>
</evidence>
<reference evidence="11 12" key="1">
    <citation type="journal article" date="2007" name="Science">
        <title>Sea anemone genome reveals ancestral eumetazoan gene repertoire and genomic organization.</title>
        <authorList>
            <person name="Putnam N.H."/>
            <person name="Srivastava M."/>
            <person name="Hellsten U."/>
            <person name="Dirks B."/>
            <person name="Chapman J."/>
            <person name="Salamov A."/>
            <person name="Terry A."/>
            <person name="Shapiro H."/>
            <person name="Lindquist E."/>
            <person name="Kapitonov V.V."/>
            <person name="Jurka J."/>
            <person name="Genikhovich G."/>
            <person name="Grigoriev I.V."/>
            <person name="Lucas S.M."/>
            <person name="Steele R.E."/>
            <person name="Finnerty J.R."/>
            <person name="Technau U."/>
            <person name="Martindale M.Q."/>
            <person name="Rokhsar D.S."/>
        </authorList>
    </citation>
    <scope>NUCLEOTIDE SEQUENCE [LARGE SCALE GENOMIC DNA]</scope>
    <source>
        <strain evidence="12">CH2 X CH6</strain>
    </source>
</reference>
<feature type="transmembrane region" description="Helical" evidence="9">
    <location>
        <begin position="34"/>
        <end position="56"/>
    </location>
</feature>
<feature type="transmembrane region" description="Helical" evidence="9">
    <location>
        <begin position="162"/>
        <end position="191"/>
    </location>
</feature>
<comment type="subcellular location">
    <subcellularLocation>
        <location evidence="1">Membrane</location>
        <topology evidence="1">Multi-pass membrane protein</topology>
    </subcellularLocation>
</comment>
<evidence type="ECO:0000259" key="10">
    <source>
        <dbReference type="PROSITE" id="PS50262"/>
    </source>
</evidence>
<dbReference type="EMBL" id="DS469679">
    <property type="protein sequence ID" value="EDO36095.1"/>
    <property type="molecule type" value="Genomic_DNA"/>
</dbReference>
<evidence type="ECO:0000256" key="8">
    <source>
        <dbReference type="RuleBase" id="RU000688"/>
    </source>
</evidence>
<dbReference type="InterPro" id="IPR017452">
    <property type="entry name" value="GPCR_Rhodpsn_7TM"/>
</dbReference>
<evidence type="ECO:0000256" key="6">
    <source>
        <dbReference type="ARBA" id="ARBA00023170"/>
    </source>
</evidence>
<keyword evidence="7 8" id="KW-0807">Transducer</keyword>
<feature type="transmembrane region" description="Helical" evidence="9">
    <location>
        <begin position="6"/>
        <end position="27"/>
    </location>
</feature>
<feature type="non-terminal residue" evidence="11">
    <location>
        <position position="1"/>
    </location>
</feature>
<dbReference type="PROSITE" id="PS50262">
    <property type="entry name" value="G_PROTEIN_RECEP_F1_2"/>
    <property type="match status" value="1"/>
</dbReference>
<evidence type="ECO:0000256" key="4">
    <source>
        <dbReference type="ARBA" id="ARBA00023040"/>
    </source>
</evidence>
<keyword evidence="6 8" id="KW-0675">Receptor</keyword>
<feature type="transmembrane region" description="Helical" evidence="9">
    <location>
        <begin position="212"/>
        <end position="234"/>
    </location>
</feature>
<feature type="transmembrane region" description="Helical" evidence="9">
    <location>
        <begin position="81"/>
        <end position="100"/>
    </location>
</feature>
<keyword evidence="4 8" id="KW-0297">G-protein coupled receptor</keyword>
<feature type="transmembrane region" description="Helical" evidence="9">
    <location>
        <begin position="254"/>
        <end position="273"/>
    </location>
</feature>
<comment type="similarity">
    <text evidence="8">Belongs to the G-protein coupled receptor 1 family.</text>
</comment>
<sequence>VAILLTVLFLIIFVVSLFGNSLVIHTVRSTESMWVTVNILVVNLSVSDLIFILLHLPRNIAHLYYAERWLPGTHGRSLCKLNHFVVGLTFCSSLFSILALSIDRFLAVVRPIQHKTLGSNWLKKAVPVIWIISLALPIRTATDADTACVKNITVCVSAEVDYAFMAVVWCLYLVQLIAMAVLYSIVVYKLWNRRILTGSGAVTRQTVTNQRTARRVTAMLITVVLAFAICWLPMVTLMTMKATGLGAHMSIRHVNNIFMISHGALHPVIYFVFNENFRKKFRQLTH</sequence>
<keyword evidence="2 8" id="KW-0812">Transmembrane</keyword>
<feature type="domain" description="G-protein coupled receptors family 1 profile" evidence="10">
    <location>
        <begin position="19"/>
        <end position="270"/>
    </location>
</feature>
<keyword evidence="12" id="KW-1185">Reference proteome</keyword>
<evidence type="ECO:0000313" key="12">
    <source>
        <dbReference type="Proteomes" id="UP000001593"/>
    </source>
</evidence>